<evidence type="ECO:0000256" key="5">
    <source>
        <dbReference type="ARBA" id="ARBA00022989"/>
    </source>
</evidence>
<dbReference type="InterPro" id="IPR032816">
    <property type="entry name" value="VTT_dom"/>
</dbReference>
<keyword evidence="6 8" id="KW-0472">Membrane</keyword>
<feature type="transmembrane region" description="Helical" evidence="8">
    <location>
        <begin position="37"/>
        <end position="60"/>
    </location>
</feature>
<comment type="subcellular location">
    <subcellularLocation>
        <location evidence="1">Cell membrane</location>
        <topology evidence="1">Multi-pass membrane protein</topology>
    </subcellularLocation>
</comment>
<organism evidence="10 11">
    <name type="scientific">Streptomyces gilvosporeus</name>
    <dbReference type="NCBI Taxonomy" id="553510"/>
    <lineage>
        <taxon>Bacteria</taxon>
        <taxon>Bacillati</taxon>
        <taxon>Actinomycetota</taxon>
        <taxon>Actinomycetes</taxon>
        <taxon>Kitasatosporales</taxon>
        <taxon>Streptomycetaceae</taxon>
        <taxon>Streptomyces</taxon>
    </lineage>
</organism>
<evidence type="ECO:0000256" key="6">
    <source>
        <dbReference type="ARBA" id="ARBA00023136"/>
    </source>
</evidence>
<dbReference type="KEGG" id="sgv:B1H19_15515"/>
<dbReference type="AlphaFoldDB" id="A0A1V0TR25"/>
<evidence type="ECO:0000256" key="2">
    <source>
        <dbReference type="ARBA" id="ARBA00010792"/>
    </source>
</evidence>
<dbReference type="Pfam" id="PF09335">
    <property type="entry name" value="VTT_dom"/>
    <property type="match status" value="1"/>
</dbReference>
<evidence type="ECO:0000259" key="9">
    <source>
        <dbReference type="Pfam" id="PF09335"/>
    </source>
</evidence>
<proteinExistence type="inferred from homology"/>
<reference evidence="10 11" key="1">
    <citation type="submission" date="2017-04" db="EMBL/GenBank/DDBJ databases">
        <title>Complete Genome Sequence of Streptomyces gilvosporeus F607, a Capable Producer of Natamycin.</title>
        <authorList>
            <person name="Zong G."/>
            <person name="Zhong C."/>
            <person name="Fu J."/>
            <person name="Qin R."/>
            <person name="Cao G."/>
        </authorList>
    </citation>
    <scope>NUCLEOTIDE SEQUENCE [LARGE SCALE GENOMIC DNA]</scope>
    <source>
        <strain evidence="10 11">F607</strain>
    </source>
</reference>
<dbReference type="PANTHER" id="PTHR42709">
    <property type="entry name" value="ALKALINE PHOSPHATASE LIKE PROTEIN"/>
    <property type="match status" value="1"/>
</dbReference>
<comment type="similarity">
    <text evidence="2">Belongs to the DedA family.</text>
</comment>
<keyword evidence="3" id="KW-1003">Cell membrane</keyword>
<dbReference type="PANTHER" id="PTHR42709:SF6">
    <property type="entry name" value="UNDECAPRENYL PHOSPHATE TRANSPORTER A"/>
    <property type="match status" value="1"/>
</dbReference>
<name>A0A1V0TR25_9ACTN</name>
<dbReference type="STRING" id="553510.B1H19_15515"/>
<keyword evidence="11" id="KW-1185">Reference proteome</keyword>
<dbReference type="InterPro" id="IPR051311">
    <property type="entry name" value="DedA_domain"/>
</dbReference>
<sequence>MDLMAYGLLALTTLPPLVPNSALLVTAGVLASQGQALLPLILLIVAGSALLGDVLMYLLARRFGGPVRSWMQRSPRRRALLQWTSAHIQRYGLPFVIGVRFLPSGRIAGALASGVLRYPLRKYVIGAGFAEALWATYSVGLGYMGSAAAGDPLYAAGIGIGVSCAVAAAGSALQWISRRRAAVRASADGRDRAGAGGAHKAAGDGDGGAGGADGRGRQRTPKTALTRDFDVANGRGGRPRSPLS</sequence>
<dbReference type="GO" id="GO:0005886">
    <property type="term" value="C:plasma membrane"/>
    <property type="evidence" value="ECO:0007669"/>
    <property type="project" value="UniProtKB-SubCell"/>
</dbReference>
<feature type="compositionally biased region" description="Gly residues" evidence="7">
    <location>
        <begin position="204"/>
        <end position="213"/>
    </location>
</feature>
<keyword evidence="5 8" id="KW-1133">Transmembrane helix</keyword>
<dbReference type="Proteomes" id="UP000192726">
    <property type="component" value="Chromosome"/>
</dbReference>
<evidence type="ECO:0000256" key="4">
    <source>
        <dbReference type="ARBA" id="ARBA00022692"/>
    </source>
</evidence>
<evidence type="ECO:0000256" key="7">
    <source>
        <dbReference type="SAM" id="MobiDB-lite"/>
    </source>
</evidence>
<accession>A0A1V0TR25</accession>
<evidence type="ECO:0000313" key="11">
    <source>
        <dbReference type="Proteomes" id="UP000192726"/>
    </source>
</evidence>
<dbReference type="EMBL" id="CP020569">
    <property type="protein sequence ID" value="ARF55407.1"/>
    <property type="molecule type" value="Genomic_DNA"/>
</dbReference>
<dbReference type="RefSeq" id="WP_083105308.1">
    <property type="nucleotide sequence ID" value="NZ_CP020569.1"/>
</dbReference>
<evidence type="ECO:0000313" key="10">
    <source>
        <dbReference type="EMBL" id="ARF55407.1"/>
    </source>
</evidence>
<protein>
    <recommendedName>
        <fullName evidence="9">VTT domain-containing protein</fullName>
    </recommendedName>
</protein>
<keyword evidence="4 8" id="KW-0812">Transmembrane</keyword>
<feature type="region of interest" description="Disordered" evidence="7">
    <location>
        <begin position="187"/>
        <end position="244"/>
    </location>
</feature>
<feature type="transmembrane region" description="Helical" evidence="8">
    <location>
        <begin position="153"/>
        <end position="176"/>
    </location>
</feature>
<evidence type="ECO:0000256" key="8">
    <source>
        <dbReference type="SAM" id="Phobius"/>
    </source>
</evidence>
<evidence type="ECO:0000256" key="3">
    <source>
        <dbReference type="ARBA" id="ARBA00022475"/>
    </source>
</evidence>
<feature type="transmembrane region" description="Helical" evidence="8">
    <location>
        <begin position="123"/>
        <end position="141"/>
    </location>
</feature>
<gene>
    <name evidence="10" type="ORF">B1H19_15515</name>
</gene>
<dbReference type="OrthoDB" id="3693767at2"/>
<evidence type="ECO:0000256" key="1">
    <source>
        <dbReference type="ARBA" id="ARBA00004651"/>
    </source>
</evidence>
<feature type="domain" description="VTT" evidence="9">
    <location>
        <begin position="18"/>
        <end position="143"/>
    </location>
</feature>